<dbReference type="EMBL" id="CP000910">
    <property type="protein sequence ID" value="ABY22620.1"/>
    <property type="molecule type" value="Genomic_DNA"/>
</dbReference>
<evidence type="ECO:0000256" key="1">
    <source>
        <dbReference type="SAM" id="Phobius"/>
    </source>
</evidence>
<organism evidence="2 3">
    <name type="scientific">Renibacterium salmoninarum (strain ATCC 33209 / DSM 20767 / JCM 11484 / NBRC 15589 / NCIMB 2235)</name>
    <dbReference type="NCBI Taxonomy" id="288705"/>
    <lineage>
        <taxon>Bacteria</taxon>
        <taxon>Bacillati</taxon>
        <taxon>Actinomycetota</taxon>
        <taxon>Actinomycetes</taxon>
        <taxon>Micrococcales</taxon>
        <taxon>Micrococcaceae</taxon>
        <taxon>Renibacterium</taxon>
    </lineage>
</organism>
<accession>A9WQH0</accession>
<dbReference type="eggNOG" id="COG3559">
    <property type="taxonomic scope" value="Bacteria"/>
</dbReference>
<keyword evidence="1" id="KW-1133">Transmembrane helix</keyword>
<feature type="transmembrane region" description="Helical" evidence="1">
    <location>
        <begin position="26"/>
        <end position="44"/>
    </location>
</feature>
<protein>
    <submittedName>
        <fullName evidence="2">ABC transporter permease protein</fullName>
    </submittedName>
</protein>
<feature type="transmembrane region" description="Helical" evidence="1">
    <location>
        <begin position="167"/>
        <end position="189"/>
    </location>
</feature>
<dbReference type="GO" id="GO:0005886">
    <property type="term" value="C:plasma membrane"/>
    <property type="evidence" value="ECO:0007669"/>
    <property type="project" value="UniProtKB-SubCell"/>
</dbReference>
<keyword evidence="3" id="KW-1185">Reference proteome</keyword>
<evidence type="ECO:0000313" key="3">
    <source>
        <dbReference type="Proteomes" id="UP000002007"/>
    </source>
</evidence>
<dbReference type="STRING" id="288705.RSal33209_0877"/>
<dbReference type="Proteomes" id="UP000002007">
    <property type="component" value="Chromosome"/>
</dbReference>
<dbReference type="KEGG" id="rsa:RSal33209_0877"/>
<dbReference type="GO" id="GO:0140359">
    <property type="term" value="F:ABC-type transporter activity"/>
    <property type="evidence" value="ECO:0007669"/>
    <property type="project" value="InterPro"/>
</dbReference>
<feature type="transmembrane region" description="Helical" evidence="1">
    <location>
        <begin position="133"/>
        <end position="155"/>
    </location>
</feature>
<reference evidence="3" key="1">
    <citation type="journal article" date="2008" name="J. Bacteriol.">
        <title>Genome sequence of the fish pathogen Renibacterium salmoninarum suggests reductive evolution away from an environmental Arthrobacter ancestor.</title>
        <authorList>
            <person name="Wiens G.D."/>
            <person name="Rockey D.D."/>
            <person name="Wu Z."/>
            <person name="Chang J."/>
            <person name="Levy R."/>
            <person name="Crane S."/>
            <person name="Chen D.S."/>
            <person name="Capri G.R."/>
            <person name="Burnett J.R."/>
            <person name="Sudheesh P.S."/>
            <person name="Schipma M.J."/>
            <person name="Burd H."/>
            <person name="Bhattacharyya A."/>
            <person name="Rhodes L.D."/>
            <person name="Kaul R."/>
            <person name="Strom M.S."/>
        </authorList>
    </citation>
    <scope>NUCLEOTIDE SEQUENCE [LARGE SCALE GENOMIC DNA]</scope>
    <source>
        <strain evidence="3">ATCC 33209 / DSM 20767 / JCM 11484 / NBRC 15589 / NCIMB 2235</strain>
    </source>
</reference>
<dbReference type="HOGENOM" id="CLU_064090_3_0_11"/>
<dbReference type="RefSeq" id="WP_012244315.1">
    <property type="nucleotide sequence ID" value="NC_010168.1"/>
</dbReference>
<keyword evidence="1" id="KW-0472">Membrane</keyword>
<gene>
    <name evidence="2" type="ordered locus">RSal33209_0877</name>
</gene>
<keyword evidence="1" id="KW-0812">Transmembrane</keyword>
<name>A9WQH0_RENSM</name>
<proteinExistence type="predicted"/>
<evidence type="ECO:0000313" key="2">
    <source>
        <dbReference type="EMBL" id="ABY22620.1"/>
    </source>
</evidence>
<dbReference type="AlphaFoldDB" id="A9WQH0"/>
<sequence length="274" mass="28980">MSTTASVRRAPLPLFGKAFRDTWRSLIGWIVGLSAAMFLYLPLYPSMAGTNSQMQQLLNSLPAQLTKTIGYDDISSGTGWVQATVFGLIGFLLSCIAAISWGAAAIGGDEEAGQLELTLAHGVTRLQIVFERYAAMLAKILLLGVWVFLVISALNNSAQLNLNLGNLAVGSALCAGLALLAGSAAFMAGALSGRRIWGVGAGAFVAVVGYIFNALGNQSKDLDWLHAVSPYSWAYAAKPLANGFEGWPFLGLYGLSLLFLIVSAFALRKRDVGV</sequence>
<feature type="transmembrane region" description="Helical" evidence="1">
    <location>
        <begin position="85"/>
        <end position="106"/>
    </location>
</feature>
<feature type="transmembrane region" description="Helical" evidence="1">
    <location>
        <begin position="247"/>
        <end position="267"/>
    </location>
</feature>
<dbReference type="Pfam" id="PF12679">
    <property type="entry name" value="ABC2_membrane_2"/>
    <property type="match status" value="1"/>
</dbReference>
<feature type="transmembrane region" description="Helical" evidence="1">
    <location>
        <begin position="196"/>
        <end position="215"/>
    </location>
</feature>